<feature type="compositionally biased region" description="Basic and acidic residues" evidence="1">
    <location>
        <begin position="20"/>
        <end position="31"/>
    </location>
</feature>
<evidence type="ECO:0000313" key="2">
    <source>
        <dbReference type="EMBL" id="MDQ0289845.1"/>
    </source>
</evidence>
<proteinExistence type="predicted"/>
<organism evidence="2 3">
    <name type="scientific">Oligosphaera ethanolica</name>
    <dbReference type="NCBI Taxonomy" id="760260"/>
    <lineage>
        <taxon>Bacteria</taxon>
        <taxon>Pseudomonadati</taxon>
        <taxon>Lentisphaerota</taxon>
        <taxon>Oligosphaeria</taxon>
        <taxon>Oligosphaerales</taxon>
        <taxon>Oligosphaeraceae</taxon>
        <taxon>Oligosphaera</taxon>
    </lineage>
</organism>
<dbReference type="AlphaFoldDB" id="A0AAE3VGA4"/>
<feature type="region of interest" description="Disordered" evidence="1">
    <location>
        <begin position="1"/>
        <end position="31"/>
    </location>
</feature>
<feature type="compositionally biased region" description="Basic residues" evidence="1">
    <location>
        <begin position="9"/>
        <end position="19"/>
    </location>
</feature>
<keyword evidence="3" id="KW-1185">Reference proteome</keyword>
<sequence>MSGGVSCRWRGKSHRRVGRKRESFGSREGAKARRKAGVGMFLWGEGKGESFALREGAKKPSSGLRPELEKKERVWRPPGAILSEGFTPGCVALRAPHPGLCMVRPSGPNLANLAVGFGRSGRTWPIWRLALAALGRTWPIWRLALALRAELGQSGGWLWPLWANLANLAVGFGRSGRTCPAWWLAKELCRE</sequence>
<dbReference type="EMBL" id="JAUSVL010000001">
    <property type="protein sequence ID" value="MDQ0289845.1"/>
    <property type="molecule type" value="Genomic_DNA"/>
</dbReference>
<reference evidence="2" key="1">
    <citation type="submission" date="2023-07" db="EMBL/GenBank/DDBJ databases">
        <title>Genomic Encyclopedia of Type Strains, Phase IV (KMG-IV): sequencing the most valuable type-strain genomes for metagenomic binning, comparative biology and taxonomic classification.</title>
        <authorList>
            <person name="Goeker M."/>
        </authorList>
    </citation>
    <scope>NUCLEOTIDE SEQUENCE</scope>
    <source>
        <strain evidence="2">DSM 24202</strain>
    </source>
</reference>
<dbReference type="Proteomes" id="UP001238163">
    <property type="component" value="Unassembled WGS sequence"/>
</dbReference>
<evidence type="ECO:0000313" key="3">
    <source>
        <dbReference type="Proteomes" id="UP001238163"/>
    </source>
</evidence>
<accession>A0AAE3VGA4</accession>
<evidence type="ECO:0000256" key="1">
    <source>
        <dbReference type="SAM" id="MobiDB-lite"/>
    </source>
</evidence>
<comment type="caution">
    <text evidence="2">The sequence shown here is derived from an EMBL/GenBank/DDBJ whole genome shotgun (WGS) entry which is preliminary data.</text>
</comment>
<name>A0AAE3VGA4_9BACT</name>
<gene>
    <name evidence="2" type="ORF">J3R75_001952</name>
</gene>
<protein>
    <submittedName>
        <fullName evidence="2">Uncharacterized protein</fullName>
    </submittedName>
</protein>